<protein>
    <recommendedName>
        <fullName evidence="3">HMA domain-containing protein</fullName>
    </recommendedName>
</protein>
<evidence type="ECO:0000313" key="1">
    <source>
        <dbReference type="EMBL" id="CAH1428030.1"/>
    </source>
</evidence>
<name>A0AAU9MNZ0_9ASTR</name>
<reference evidence="1 2" key="1">
    <citation type="submission" date="2022-01" db="EMBL/GenBank/DDBJ databases">
        <authorList>
            <person name="Xiong W."/>
            <person name="Schranz E."/>
        </authorList>
    </citation>
    <scope>NUCLEOTIDE SEQUENCE [LARGE SCALE GENOMIC DNA]</scope>
</reference>
<evidence type="ECO:0008006" key="3">
    <source>
        <dbReference type="Google" id="ProtNLM"/>
    </source>
</evidence>
<keyword evidence="2" id="KW-1185">Reference proteome</keyword>
<dbReference type="Proteomes" id="UP001157418">
    <property type="component" value="Unassembled WGS sequence"/>
</dbReference>
<organism evidence="1 2">
    <name type="scientific">Lactuca virosa</name>
    <dbReference type="NCBI Taxonomy" id="75947"/>
    <lineage>
        <taxon>Eukaryota</taxon>
        <taxon>Viridiplantae</taxon>
        <taxon>Streptophyta</taxon>
        <taxon>Embryophyta</taxon>
        <taxon>Tracheophyta</taxon>
        <taxon>Spermatophyta</taxon>
        <taxon>Magnoliopsida</taxon>
        <taxon>eudicotyledons</taxon>
        <taxon>Gunneridae</taxon>
        <taxon>Pentapetalae</taxon>
        <taxon>asterids</taxon>
        <taxon>campanulids</taxon>
        <taxon>Asterales</taxon>
        <taxon>Asteraceae</taxon>
        <taxon>Cichorioideae</taxon>
        <taxon>Cichorieae</taxon>
        <taxon>Lactucinae</taxon>
        <taxon>Lactuca</taxon>
    </lineage>
</organism>
<gene>
    <name evidence="1" type="ORF">LVIROSA_LOCUS14990</name>
</gene>
<proteinExistence type="predicted"/>
<comment type="caution">
    <text evidence="1">The sequence shown here is derived from an EMBL/GenBank/DDBJ whole genome shotgun (WGS) entry which is preliminary data.</text>
</comment>
<sequence>MSVLVSWARKEVARLRSPKPKALLVPPKSRSLVGEIEISADVRCVKCRIMVAEEMSKMEGMESVEVDVMGKKVILIQRSFTDDK</sequence>
<dbReference type="AlphaFoldDB" id="A0AAU9MNZ0"/>
<dbReference type="EMBL" id="CAKMRJ010002223">
    <property type="protein sequence ID" value="CAH1428030.1"/>
    <property type="molecule type" value="Genomic_DNA"/>
</dbReference>
<accession>A0AAU9MNZ0</accession>
<evidence type="ECO:0000313" key="2">
    <source>
        <dbReference type="Proteomes" id="UP001157418"/>
    </source>
</evidence>